<dbReference type="EMBL" id="MRZV01000504">
    <property type="protein sequence ID" value="PIK48756.1"/>
    <property type="molecule type" value="Genomic_DNA"/>
</dbReference>
<gene>
    <name evidence="3" type="ORF">BSL78_14388</name>
</gene>
<dbReference type="InterPro" id="IPR043502">
    <property type="entry name" value="DNA/RNA_pol_sf"/>
</dbReference>
<evidence type="ECO:0000313" key="4">
    <source>
        <dbReference type="Proteomes" id="UP000230750"/>
    </source>
</evidence>
<keyword evidence="4" id="KW-1185">Reference proteome</keyword>
<evidence type="ECO:0000256" key="1">
    <source>
        <dbReference type="SAM" id="MobiDB-lite"/>
    </source>
</evidence>
<feature type="region of interest" description="Disordered" evidence="1">
    <location>
        <begin position="132"/>
        <end position="193"/>
    </location>
</feature>
<dbReference type="Gene3D" id="3.30.70.270">
    <property type="match status" value="1"/>
</dbReference>
<dbReference type="PROSITE" id="PS50878">
    <property type="entry name" value="RT_POL"/>
    <property type="match status" value="1"/>
</dbReference>
<keyword evidence="3" id="KW-0548">Nucleotidyltransferase</keyword>
<organism evidence="3 4">
    <name type="scientific">Stichopus japonicus</name>
    <name type="common">Sea cucumber</name>
    <dbReference type="NCBI Taxonomy" id="307972"/>
    <lineage>
        <taxon>Eukaryota</taxon>
        <taxon>Metazoa</taxon>
        <taxon>Echinodermata</taxon>
        <taxon>Eleutherozoa</taxon>
        <taxon>Echinozoa</taxon>
        <taxon>Holothuroidea</taxon>
        <taxon>Aspidochirotacea</taxon>
        <taxon>Aspidochirotida</taxon>
        <taxon>Stichopodidae</taxon>
        <taxon>Apostichopus</taxon>
    </lineage>
</organism>
<sequence>MRHHQQLPEDPEQIPDREAAQILWLLGPLARLVYDQFARISIRSVETRRRNVLAAVNWPAGDSKEKLANLPILGEDLFDGQFGETVKHELERRELCQSRASPARTLVGVRDSHALTDAQIVEVAYWKRGSGNAAKSFRGGRPDRSPRRSPRGHRYGRLSRDERPRPRRDDQPPRSSFGARGPRGAHPTTATAYPAVGGRLQLFRNVWKEMDPVLGPGGDYEGIHHRVLSDSPRGGGGKDTPVPTDPGQRIALESELHALMTKRAIVEATEGRTTLPIVLLSNIKKGRVWRPILNLKPLNKGFVRPTHFRMETLAIVVPNLTRGMWASSVDLKDAYLHIPVETRFSKLPSVFIQRKNIQICGTTLRPIDSPRVFTRIAGAVVADLRRSGVTLYAYLDDWSSRGGRTKRHSST</sequence>
<dbReference type="PANTHER" id="PTHR33050:SF7">
    <property type="entry name" value="RIBONUCLEASE H"/>
    <property type="match status" value="1"/>
</dbReference>
<proteinExistence type="predicted"/>
<dbReference type="InterPro" id="IPR052055">
    <property type="entry name" value="Hepadnavirus_pol/RT"/>
</dbReference>
<feature type="compositionally biased region" description="Basic residues" evidence="1">
    <location>
        <begin position="147"/>
        <end position="157"/>
    </location>
</feature>
<evidence type="ECO:0000259" key="2">
    <source>
        <dbReference type="PROSITE" id="PS50878"/>
    </source>
</evidence>
<protein>
    <submittedName>
        <fullName evidence="3">Reverse transcriptase</fullName>
    </submittedName>
</protein>
<keyword evidence="3" id="KW-0808">Transferase</keyword>
<dbReference type="SUPFAM" id="SSF56672">
    <property type="entry name" value="DNA/RNA polymerases"/>
    <property type="match status" value="1"/>
</dbReference>
<accession>A0A2G8KL76</accession>
<keyword evidence="3" id="KW-0695">RNA-directed DNA polymerase</keyword>
<feature type="compositionally biased region" description="Basic and acidic residues" evidence="1">
    <location>
        <begin position="158"/>
        <end position="172"/>
    </location>
</feature>
<dbReference type="PANTHER" id="PTHR33050">
    <property type="entry name" value="REVERSE TRANSCRIPTASE DOMAIN-CONTAINING PROTEIN"/>
    <property type="match status" value="1"/>
</dbReference>
<reference evidence="3 4" key="1">
    <citation type="journal article" date="2017" name="PLoS Biol.">
        <title>The sea cucumber genome provides insights into morphological evolution and visceral regeneration.</title>
        <authorList>
            <person name="Zhang X."/>
            <person name="Sun L."/>
            <person name="Yuan J."/>
            <person name="Sun Y."/>
            <person name="Gao Y."/>
            <person name="Zhang L."/>
            <person name="Li S."/>
            <person name="Dai H."/>
            <person name="Hamel J.F."/>
            <person name="Liu C."/>
            <person name="Yu Y."/>
            <person name="Liu S."/>
            <person name="Lin W."/>
            <person name="Guo K."/>
            <person name="Jin S."/>
            <person name="Xu P."/>
            <person name="Storey K.B."/>
            <person name="Huan P."/>
            <person name="Zhang T."/>
            <person name="Zhou Y."/>
            <person name="Zhang J."/>
            <person name="Lin C."/>
            <person name="Li X."/>
            <person name="Xing L."/>
            <person name="Huo D."/>
            <person name="Sun M."/>
            <person name="Wang L."/>
            <person name="Mercier A."/>
            <person name="Li F."/>
            <person name="Yang H."/>
            <person name="Xiang J."/>
        </authorList>
    </citation>
    <scope>NUCLEOTIDE SEQUENCE [LARGE SCALE GENOMIC DNA]</scope>
    <source>
        <strain evidence="3">Shaxun</strain>
        <tissue evidence="3">Muscle</tissue>
    </source>
</reference>
<feature type="domain" description="Reverse transcriptase" evidence="2">
    <location>
        <begin position="261"/>
        <end position="411"/>
    </location>
</feature>
<evidence type="ECO:0000313" key="3">
    <source>
        <dbReference type="EMBL" id="PIK48756.1"/>
    </source>
</evidence>
<name>A0A2G8KL76_STIJA</name>
<dbReference type="InterPro" id="IPR000477">
    <property type="entry name" value="RT_dom"/>
</dbReference>
<dbReference type="InterPro" id="IPR043128">
    <property type="entry name" value="Rev_trsase/Diguanyl_cyclase"/>
</dbReference>
<dbReference type="GO" id="GO:0003964">
    <property type="term" value="F:RNA-directed DNA polymerase activity"/>
    <property type="evidence" value="ECO:0007669"/>
    <property type="project" value="UniProtKB-KW"/>
</dbReference>
<dbReference type="Proteomes" id="UP000230750">
    <property type="component" value="Unassembled WGS sequence"/>
</dbReference>
<dbReference type="AlphaFoldDB" id="A0A2G8KL76"/>
<comment type="caution">
    <text evidence="3">The sequence shown here is derived from an EMBL/GenBank/DDBJ whole genome shotgun (WGS) entry which is preliminary data.</text>
</comment>
<dbReference type="Gene3D" id="3.10.10.10">
    <property type="entry name" value="HIV Type 1 Reverse Transcriptase, subunit A, domain 1"/>
    <property type="match status" value="1"/>
</dbReference>